<evidence type="ECO:0000256" key="1">
    <source>
        <dbReference type="ARBA" id="ARBA00022801"/>
    </source>
</evidence>
<feature type="domain" description="AB hydrolase-1" evidence="2">
    <location>
        <begin position="29"/>
        <end position="302"/>
    </location>
</feature>
<dbReference type="eggNOG" id="COG0596">
    <property type="taxonomic scope" value="Bacteria"/>
</dbReference>
<dbReference type="KEGG" id="mmr:Mmar10_2878"/>
<gene>
    <name evidence="3" type="ordered locus">Mmar10_2878</name>
</gene>
<dbReference type="PRINTS" id="PR00111">
    <property type="entry name" value="ABHYDROLASE"/>
</dbReference>
<dbReference type="HOGENOM" id="CLU_020336_7_2_5"/>
<dbReference type="STRING" id="394221.Mmar10_2878"/>
<accession>Q0AKN4</accession>
<proteinExistence type="predicted"/>
<dbReference type="Pfam" id="PF00561">
    <property type="entry name" value="Abhydrolase_1"/>
    <property type="match status" value="1"/>
</dbReference>
<name>Q0AKN4_MARMM</name>
<keyword evidence="1 3" id="KW-0378">Hydrolase</keyword>
<evidence type="ECO:0000259" key="2">
    <source>
        <dbReference type="Pfam" id="PF00561"/>
    </source>
</evidence>
<dbReference type="GO" id="GO:0016787">
    <property type="term" value="F:hydrolase activity"/>
    <property type="evidence" value="ECO:0007669"/>
    <property type="project" value="UniProtKB-KW"/>
</dbReference>
<dbReference type="AlphaFoldDB" id="Q0AKN4"/>
<dbReference type="PRINTS" id="PR00412">
    <property type="entry name" value="EPOXHYDRLASE"/>
</dbReference>
<dbReference type="InterPro" id="IPR000639">
    <property type="entry name" value="Epox_hydrolase-like"/>
</dbReference>
<dbReference type="OrthoDB" id="9804723at2"/>
<sequence length="323" mass="35708">MTDFPAPQRIATNGIELSVHLAGPEAGQPLLLVHGWPELAYSWKNQISVLAEAGYRVIAPDLRGFGGSDCPDGIDAYAIDALIADLTGLLDALGHEKAVWVGHDWGGIITWHAAMLAADRFDGVIGVNTPHLPRGAQPPTEAFREIGGEDHYILRFQEPGFAEGVFEGKEDDFFAFIFGAPPKVGKLEDYYPEITHIPAQFAAFDGRAEKRIVVRPEDRAIYADAYRKTGFGPGINLYRNFDANWQRMGGVDHRIALPCLMVSAELDFMLPPKLAGWMPALCKDVEFAVLDACGHWTMWEQPDALNGYMLEWLERRFPASGRA</sequence>
<organism evidence="3 4">
    <name type="scientific">Maricaulis maris (strain MCS10)</name>
    <name type="common">Caulobacter maris</name>
    <dbReference type="NCBI Taxonomy" id="394221"/>
    <lineage>
        <taxon>Bacteria</taxon>
        <taxon>Pseudomonadati</taxon>
        <taxon>Pseudomonadota</taxon>
        <taxon>Alphaproteobacteria</taxon>
        <taxon>Maricaulales</taxon>
        <taxon>Maricaulaceae</taxon>
        <taxon>Maricaulis</taxon>
    </lineage>
</organism>
<evidence type="ECO:0000313" key="4">
    <source>
        <dbReference type="Proteomes" id="UP000001964"/>
    </source>
</evidence>
<dbReference type="ESTHER" id="marmm-q0akn4">
    <property type="family name" value="Epoxide_hydrolase"/>
</dbReference>
<dbReference type="Proteomes" id="UP000001964">
    <property type="component" value="Chromosome"/>
</dbReference>
<dbReference type="InterPro" id="IPR029058">
    <property type="entry name" value="AB_hydrolase_fold"/>
</dbReference>
<protein>
    <submittedName>
        <fullName evidence="3">Alpha/beta hydrolase fold protein</fullName>
    </submittedName>
</protein>
<dbReference type="RefSeq" id="WP_011644803.1">
    <property type="nucleotide sequence ID" value="NC_008347.1"/>
</dbReference>
<dbReference type="Gene3D" id="3.40.50.1820">
    <property type="entry name" value="alpha/beta hydrolase"/>
    <property type="match status" value="1"/>
</dbReference>
<dbReference type="PANTHER" id="PTHR43329">
    <property type="entry name" value="EPOXIDE HYDROLASE"/>
    <property type="match status" value="1"/>
</dbReference>
<reference evidence="3 4" key="1">
    <citation type="submission" date="2006-08" db="EMBL/GenBank/DDBJ databases">
        <title>Complete sequence of Maricaulis maris MCS10.</title>
        <authorList>
            <consortium name="US DOE Joint Genome Institute"/>
            <person name="Copeland A."/>
            <person name="Lucas S."/>
            <person name="Lapidus A."/>
            <person name="Barry K."/>
            <person name="Detter J.C."/>
            <person name="Glavina del Rio T."/>
            <person name="Hammon N."/>
            <person name="Israni S."/>
            <person name="Dalin E."/>
            <person name="Tice H."/>
            <person name="Pitluck S."/>
            <person name="Saunders E."/>
            <person name="Brettin T."/>
            <person name="Bruce D."/>
            <person name="Han C."/>
            <person name="Tapia R."/>
            <person name="Gilna P."/>
            <person name="Schmutz J."/>
            <person name="Larimer F."/>
            <person name="Land M."/>
            <person name="Hauser L."/>
            <person name="Kyrpides N."/>
            <person name="Mikhailova N."/>
            <person name="Viollier P."/>
            <person name="Stephens C."/>
            <person name="Richardson P."/>
        </authorList>
    </citation>
    <scope>NUCLEOTIDE SEQUENCE [LARGE SCALE GENOMIC DNA]</scope>
    <source>
        <strain evidence="3 4">MCS10</strain>
    </source>
</reference>
<dbReference type="EMBL" id="CP000449">
    <property type="protein sequence ID" value="ABI67159.1"/>
    <property type="molecule type" value="Genomic_DNA"/>
</dbReference>
<keyword evidence="4" id="KW-1185">Reference proteome</keyword>
<dbReference type="SUPFAM" id="SSF53474">
    <property type="entry name" value="alpha/beta-Hydrolases"/>
    <property type="match status" value="1"/>
</dbReference>
<evidence type="ECO:0000313" key="3">
    <source>
        <dbReference type="EMBL" id="ABI67159.1"/>
    </source>
</evidence>
<dbReference type="InterPro" id="IPR000073">
    <property type="entry name" value="AB_hydrolase_1"/>
</dbReference>